<evidence type="ECO:0008006" key="3">
    <source>
        <dbReference type="Google" id="ProtNLM"/>
    </source>
</evidence>
<organism evidence="1 2">
    <name type="scientific">Neolentinus lepideus HHB14362 ss-1</name>
    <dbReference type="NCBI Taxonomy" id="1314782"/>
    <lineage>
        <taxon>Eukaryota</taxon>
        <taxon>Fungi</taxon>
        <taxon>Dikarya</taxon>
        <taxon>Basidiomycota</taxon>
        <taxon>Agaricomycotina</taxon>
        <taxon>Agaricomycetes</taxon>
        <taxon>Gloeophyllales</taxon>
        <taxon>Gloeophyllaceae</taxon>
        <taxon>Neolentinus</taxon>
    </lineage>
</organism>
<reference evidence="1 2" key="1">
    <citation type="journal article" date="2016" name="Mol. Biol. Evol.">
        <title>Comparative Genomics of Early-Diverging Mushroom-Forming Fungi Provides Insights into the Origins of Lignocellulose Decay Capabilities.</title>
        <authorList>
            <person name="Nagy L.G."/>
            <person name="Riley R."/>
            <person name="Tritt A."/>
            <person name="Adam C."/>
            <person name="Daum C."/>
            <person name="Floudas D."/>
            <person name="Sun H."/>
            <person name="Yadav J.S."/>
            <person name="Pangilinan J."/>
            <person name="Larsson K.H."/>
            <person name="Matsuura K."/>
            <person name="Barry K."/>
            <person name="Labutti K."/>
            <person name="Kuo R."/>
            <person name="Ohm R.A."/>
            <person name="Bhattacharya S.S."/>
            <person name="Shirouzu T."/>
            <person name="Yoshinaga Y."/>
            <person name="Martin F.M."/>
            <person name="Grigoriev I.V."/>
            <person name="Hibbett D.S."/>
        </authorList>
    </citation>
    <scope>NUCLEOTIDE SEQUENCE [LARGE SCALE GENOMIC DNA]</scope>
    <source>
        <strain evidence="1 2">HHB14362 ss-1</strain>
    </source>
</reference>
<dbReference type="InParanoid" id="A0A165SVE1"/>
<accession>A0A165SVE1</accession>
<name>A0A165SVE1_9AGAM</name>
<protein>
    <recommendedName>
        <fullName evidence="3">Fungal-type protein kinase domain-containing protein</fullName>
    </recommendedName>
</protein>
<dbReference type="OrthoDB" id="5569250at2759"/>
<dbReference type="STRING" id="1314782.A0A165SVE1"/>
<gene>
    <name evidence="1" type="ORF">NEOLEDRAFT_1133263</name>
</gene>
<dbReference type="AlphaFoldDB" id="A0A165SVE1"/>
<sequence>MSYSRLRMADSTIWLWWFDRGGAIQSVGMSFIKNLPYLVVLLDILRRFDEHT</sequence>
<evidence type="ECO:0000313" key="1">
    <source>
        <dbReference type="EMBL" id="KZT25735.1"/>
    </source>
</evidence>
<proteinExistence type="predicted"/>
<keyword evidence="2" id="KW-1185">Reference proteome</keyword>
<dbReference type="Proteomes" id="UP000076761">
    <property type="component" value="Unassembled WGS sequence"/>
</dbReference>
<dbReference type="EMBL" id="KV425570">
    <property type="protein sequence ID" value="KZT25735.1"/>
    <property type="molecule type" value="Genomic_DNA"/>
</dbReference>
<evidence type="ECO:0000313" key="2">
    <source>
        <dbReference type="Proteomes" id="UP000076761"/>
    </source>
</evidence>